<proteinExistence type="predicted"/>
<dbReference type="SUPFAM" id="SSF51679">
    <property type="entry name" value="Bacterial luciferase-like"/>
    <property type="match status" value="1"/>
</dbReference>
<evidence type="ECO:0000313" key="2">
    <source>
        <dbReference type="Proteomes" id="UP000334990"/>
    </source>
</evidence>
<dbReference type="RefSeq" id="WP_246239203.1">
    <property type="nucleotide sequence ID" value="NZ_BAAABN010000007.1"/>
</dbReference>
<organism evidence="1 2">
    <name type="scientific">Acrocarpospora corrugata</name>
    <dbReference type="NCBI Taxonomy" id="35763"/>
    <lineage>
        <taxon>Bacteria</taxon>
        <taxon>Bacillati</taxon>
        <taxon>Actinomycetota</taxon>
        <taxon>Actinomycetes</taxon>
        <taxon>Streptosporangiales</taxon>
        <taxon>Streptosporangiaceae</taxon>
        <taxon>Acrocarpospora</taxon>
    </lineage>
</organism>
<dbReference type="Proteomes" id="UP000334990">
    <property type="component" value="Unassembled WGS sequence"/>
</dbReference>
<dbReference type="InterPro" id="IPR036661">
    <property type="entry name" value="Luciferase-like_sf"/>
</dbReference>
<evidence type="ECO:0008006" key="3">
    <source>
        <dbReference type="Google" id="ProtNLM"/>
    </source>
</evidence>
<evidence type="ECO:0000313" key="1">
    <source>
        <dbReference type="EMBL" id="GES03702.1"/>
    </source>
</evidence>
<gene>
    <name evidence="1" type="ORF">Acor_57680</name>
</gene>
<dbReference type="GO" id="GO:0016705">
    <property type="term" value="F:oxidoreductase activity, acting on paired donors, with incorporation or reduction of molecular oxygen"/>
    <property type="evidence" value="ECO:0007669"/>
    <property type="project" value="InterPro"/>
</dbReference>
<comment type="caution">
    <text evidence="1">The sequence shown here is derived from an EMBL/GenBank/DDBJ whole genome shotgun (WGS) entry which is preliminary data.</text>
</comment>
<reference evidence="1 2" key="1">
    <citation type="submission" date="2019-10" db="EMBL/GenBank/DDBJ databases">
        <title>Whole genome shotgun sequence of Acrocarpospora corrugata NBRC 13972.</title>
        <authorList>
            <person name="Ichikawa N."/>
            <person name="Kimura A."/>
            <person name="Kitahashi Y."/>
            <person name="Komaki H."/>
            <person name="Oguchi A."/>
        </authorList>
    </citation>
    <scope>NUCLEOTIDE SEQUENCE [LARGE SCALE GENOMIC DNA]</scope>
    <source>
        <strain evidence="1 2">NBRC 13972</strain>
    </source>
</reference>
<sequence length="116" mass="11943">MSWSCRHQRGGGRAAPRIAVGLLVSVTSDVAGAREGVSANFRQAATLPTFRALLDRQGSSGPQDTLVAGDEAAVEKAAGRFTDAGATELIVFPVGSTDDQARTVALFADLASRGRG</sequence>
<dbReference type="AlphaFoldDB" id="A0A5M3W6Y9"/>
<name>A0A5M3W6Y9_9ACTN</name>
<accession>A0A5M3W6Y9</accession>
<keyword evidence="2" id="KW-1185">Reference proteome</keyword>
<dbReference type="EMBL" id="BLAD01000071">
    <property type="protein sequence ID" value="GES03702.1"/>
    <property type="molecule type" value="Genomic_DNA"/>
</dbReference>
<dbReference type="Gene3D" id="3.20.20.30">
    <property type="entry name" value="Luciferase-like domain"/>
    <property type="match status" value="1"/>
</dbReference>
<protein>
    <recommendedName>
        <fullName evidence="3">Luciferase-like domain-containing protein</fullName>
    </recommendedName>
</protein>